<dbReference type="Proteomes" id="UP000095287">
    <property type="component" value="Unplaced"/>
</dbReference>
<organism evidence="1 2">
    <name type="scientific">Steinernema glaseri</name>
    <dbReference type="NCBI Taxonomy" id="37863"/>
    <lineage>
        <taxon>Eukaryota</taxon>
        <taxon>Metazoa</taxon>
        <taxon>Ecdysozoa</taxon>
        <taxon>Nematoda</taxon>
        <taxon>Chromadorea</taxon>
        <taxon>Rhabditida</taxon>
        <taxon>Tylenchina</taxon>
        <taxon>Panagrolaimomorpha</taxon>
        <taxon>Strongyloidoidea</taxon>
        <taxon>Steinernematidae</taxon>
        <taxon>Steinernema</taxon>
    </lineage>
</organism>
<sequence length="112" mass="12651">MAPKQDLAELVHANPFPLTHRAGPPVENVFIRTDGKFDEFALDMVGQLNREGCIKGERTVPFEQFQKCEEASHTKISEKYGEGTPSNKKQTEFYDVMMVLCSSYQDKAIDPP</sequence>
<dbReference type="AlphaFoldDB" id="A0A1I8AMZ3"/>
<reference evidence="2" key="1">
    <citation type="submission" date="2016-11" db="UniProtKB">
        <authorList>
            <consortium name="WormBaseParasite"/>
        </authorList>
    </citation>
    <scope>IDENTIFICATION</scope>
</reference>
<proteinExistence type="predicted"/>
<protein>
    <submittedName>
        <fullName evidence="2">EIF_4G1 domain-containing protein</fullName>
    </submittedName>
</protein>
<dbReference type="WBParaSite" id="L893_g7385.t1">
    <property type="protein sequence ID" value="L893_g7385.t1"/>
    <property type="gene ID" value="L893_g7385"/>
</dbReference>
<evidence type="ECO:0000313" key="1">
    <source>
        <dbReference type="Proteomes" id="UP000095287"/>
    </source>
</evidence>
<name>A0A1I8AMZ3_9BILA</name>
<keyword evidence="1" id="KW-1185">Reference proteome</keyword>
<evidence type="ECO:0000313" key="2">
    <source>
        <dbReference type="WBParaSite" id="L893_g7385.t1"/>
    </source>
</evidence>
<accession>A0A1I8AMZ3</accession>